<sequence>MMFAALKSRGFDLEATDLTDPSRAERPVSLLALAFS</sequence>
<dbReference type="EnsemblBacteria" id="ABC43807">
    <property type="protein sequence ID" value="ABC43807"/>
    <property type="gene ID" value="SRU_0625"/>
</dbReference>
<dbReference type="HOGENOM" id="CLU_3358385_0_0_10"/>
<protein>
    <submittedName>
        <fullName evidence="1">Uncharacterized protein</fullName>
    </submittedName>
</protein>
<accession>Q2S4W6</accession>
<dbReference type="AlphaFoldDB" id="Q2S4W6"/>
<gene>
    <name evidence="1" type="ordered locus">SRU_0625</name>
</gene>
<proteinExistence type="predicted"/>
<dbReference type="Proteomes" id="UP000008674">
    <property type="component" value="Chromosome"/>
</dbReference>
<evidence type="ECO:0000313" key="2">
    <source>
        <dbReference type="Proteomes" id="UP000008674"/>
    </source>
</evidence>
<dbReference type="OrthoDB" id="1091931at2"/>
<dbReference type="KEGG" id="sru:SRU_0625"/>
<organism evidence="1 2">
    <name type="scientific">Salinibacter ruber (strain DSM 13855 / M31)</name>
    <dbReference type="NCBI Taxonomy" id="309807"/>
    <lineage>
        <taxon>Bacteria</taxon>
        <taxon>Pseudomonadati</taxon>
        <taxon>Rhodothermota</taxon>
        <taxon>Rhodothermia</taxon>
        <taxon>Rhodothermales</taxon>
        <taxon>Salinibacteraceae</taxon>
        <taxon>Salinibacter</taxon>
    </lineage>
</organism>
<name>Q2S4W6_SALRD</name>
<reference evidence="1 2" key="1">
    <citation type="journal article" date="2005" name="Proc. Natl. Acad. Sci. U.S.A.">
        <title>The genome of Salinibacter ruber: convergence and gene exchange among hyperhalophilic bacteria and archaea.</title>
        <authorList>
            <person name="Mongodin E.F."/>
            <person name="Nelson K.E."/>
            <person name="Daugherty S."/>
            <person name="Deboy R.T."/>
            <person name="Wister J."/>
            <person name="Khouri H."/>
            <person name="Weidman J."/>
            <person name="Walsh D.A."/>
            <person name="Papke R.T."/>
            <person name="Sanchez Perez G."/>
            <person name="Sharma A.K."/>
            <person name="Nesbo C.L."/>
            <person name="MacLeod D."/>
            <person name="Bapteste E."/>
            <person name="Doolittle W.F."/>
            <person name="Charlebois R.L."/>
            <person name="Legault B."/>
            <person name="Rodriguez-Valera F."/>
        </authorList>
    </citation>
    <scope>NUCLEOTIDE SEQUENCE [LARGE SCALE GENOMIC DNA]</scope>
    <source>
        <strain evidence="2">DSM 13855 / CECT 5946 / M31</strain>
    </source>
</reference>
<keyword evidence="2" id="KW-1185">Reference proteome</keyword>
<evidence type="ECO:0000313" key="1">
    <source>
        <dbReference type="EMBL" id="ABC43807.1"/>
    </source>
</evidence>
<dbReference type="EMBL" id="CP000159">
    <property type="protein sequence ID" value="ABC43807.1"/>
    <property type="molecule type" value="Genomic_DNA"/>
</dbReference>